<evidence type="ECO:0000256" key="5">
    <source>
        <dbReference type="ARBA" id="ARBA00023014"/>
    </source>
</evidence>
<keyword evidence="4" id="KW-0408">Iron</keyword>
<dbReference type="InterPro" id="IPR051452">
    <property type="entry name" value="Diverse_Oxidoreductases"/>
</dbReference>
<proteinExistence type="predicted"/>
<dbReference type="InterPro" id="IPR001041">
    <property type="entry name" value="2Fe-2S_ferredoxin-type"/>
</dbReference>
<dbReference type="CDD" id="cd00207">
    <property type="entry name" value="fer2"/>
    <property type="match status" value="1"/>
</dbReference>
<dbReference type="Pfam" id="PF00111">
    <property type="entry name" value="Fer2"/>
    <property type="match status" value="1"/>
</dbReference>
<evidence type="ECO:0000313" key="8">
    <source>
        <dbReference type="Proteomes" id="UP001596091"/>
    </source>
</evidence>
<dbReference type="InterPro" id="IPR002888">
    <property type="entry name" value="2Fe-2S-bd"/>
</dbReference>
<keyword evidence="5" id="KW-0411">Iron-sulfur</keyword>
<dbReference type="PANTHER" id="PTHR44379:SF2">
    <property type="entry name" value="BLR6218 PROTEIN"/>
    <property type="match status" value="1"/>
</dbReference>
<dbReference type="PROSITE" id="PS51085">
    <property type="entry name" value="2FE2S_FER_2"/>
    <property type="match status" value="1"/>
</dbReference>
<dbReference type="Pfam" id="PF01799">
    <property type="entry name" value="Fer2_2"/>
    <property type="match status" value="1"/>
</dbReference>
<dbReference type="SUPFAM" id="SSF54292">
    <property type="entry name" value="2Fe-2S ferredoxin-like"/>
    <property type="match status" value="1"/>
</dbReference>
<dbReference type="Gene3D" id="3.10.20.30">
    <property type="match status" value="1"/>
</dbReference>
<dbReference type="InterPro" id="IPR036010">
    <property type="entry name" value="2Fe-2S_ferredoxin-like_sf"/>
</dbReference>
<comment type="caution">
    <text evidence="7">The sequence shown here is derived from an EMBL/GenBank/DDBJ whole genome shotgun (WGS) entry which is preliminary data.</text>
</comment>
<evidence type="ECO:0000256" key="1">
    <source>
        <dbReference type="ARBA" id="ARBA00022714"/>
    </source>
</evidence>
<keyword evidence="1" id="KW-0001">2Fe-2S</keyword>
<keyword evidence="8" id="KW-1185">Reference proteome</keyword>
<dbReference type="SUPFAM" id="SSF47741">
    <property type="entry name" value="CO dehydrogenase ISP C-domain like"/>
    <property type="match status" value="1"/>
</dbReference>
<reference evidence="8" key="1">
    <citation type="journal article" date="2019" name="Int. J. Syst. Evol. Microbiol.">
        <title>The Global Catalogue of Microorganisms (GCM) 10K type strain sequencing project: providing services to taxonomists for standard genome sequencing and annotation.</title>
        <authorList>
            <consortium name="The Broad Institute Genomics Platform"/>
            <consortium name="The Broad Institute Genome Sequencing Center for Infectious Disease"/>
            <person name="Wu L."/>
            <person name="Ma J."/>
        </authorList>
    </citation>
    <scope>NUCLEOTIDE SEQUENCE [LARGE SCALE GENOMIC DNA]</scope>
    <source>
        <strain evidence="8">JCM 4087</strain>
    </source>
</reference>
<evidence type="ECO:0000256" key="2">
    <source>
        <dbReference type="ARBA" id="ARBA00022723"/>
    </source>
</evidence>
<dbReference type="EMBL" id="JBHSPH010000002">
    <property type="protein sequence ID" value="MFC5861975.1"/>
    <property type="molecule type" value="Genomic_DNA"/>
</dbReference>
<evidence type="ECO:0000256" key="4">
    <source>
        <dbReference type="ARBA" id="ARBA00023004"/>
    </source>
</evidence>
<feature type="domain" description="2Fe-2S ferredoxin-type" evidence="6">
    <location>
        <begin position="2"/>
        <end position="78"/>
    </location>
</feature>
<sequence>MNDFLLKINGADVPVRAPGEETLLSVLRNRLHLTGTKYGCGEGQCGACTVLIDGVATRSCQARLATSTGVSITTIEGLEHGGLLGPVQQAFLDEGAFQCGYCTSGMILSATALLHDHPRPTDAQIVGYMDGNVCRCGTYPRITAAIHRASQLAVAGEKGGSGHAHE</sequence>
<keyword evidence="3" id="KW-0560">Oxidoreductase</keyword>
<dbReference type="Proteomes" id="UP001596091">
    <property type="component" value="Unassembled WGS sequence"/>
</dbReference>
<evidence type="ECO:0000313" key="7">
    <source>
        <dbReference type="EMBL" id="MFC5861975.1"/>
    </source>
</evidence>
<dbReference type="InterPro" id="IPR006058">
    <property type="entry name" value="2Fe2S_fd_BS"/>
</dbReference>
<evidence type="ECO:0000256" key="3">
    <source>
        <dbReference type="ARBA" id="ARBA00023002"/>
    </source>
</evidence>
<name>A0ABW1EDA2_9BACT</name>
<gene>
    <name evidence="7" type="ORF">ACFPT7_06700</name>
</gene>
<dbReference type="RefSeq" id="WP_263337894.1">
    <property type="nucleotide sequence ID" value="NZ_JAGSYH010000004.1"/>
</dbReference>
<dbReference type="Gene3D" id="1.10.150.120">
    <property type="entry name" value="[2Fe-2S]-binding domain"/>
    <property type="match status" value="1"/>
</dbReference>
<dbReference type="PANTHER" id="PTHR44379">
    <property type="entry name" value="OXIDOREDUCTASE WITH IRON-SULFUR SUBUNIT"/>
    <property type="match status" value="1"/>
</dbReference>
<dbReference type="InterPro" id="IPR012675">
    <property type="entry name" value="Beta-grasp_dom_sf"/>
</dbReference>
<evidence type="ECO:0000259" key="6">
    <source>
        <dbReference type="PROSITE" id="PS51085"/>
    </source>
</evidence>
<organism evidence="7 8">
    <name type="scientific">Acidicapsa dinghuensis</name>
    <dbReference type="NCBI Taxonomy" id="2218256"/>
    <lineage>
        <taxon>Bacteria</taxon>
        <taxon>Pseudomonadati</taxon>
        <taxon>Acidobacteriota</taxon>
        <taxon>Terriglobia</taxon>
        <taxon>Terriglobales</taxon>
        <taxon>Acidobacteriaceae</taxon>
        <taxon>Acidicapsa</taxon>
    </lineage>
</organism>
<accession>A0ABW1EDA2</accession>
<keyword evidence="2" id="KW-0479">Metal-binding</keyword>
<dbReference type="PROSITE" id="PS00197">
    <property type="entry name" value="2FE2S_FER_1"/>
    <property type="match status" value="1"/>
</dbReference>
<protein>
    <submittedName>
        <fullName evidence="7">(2Fe-2S)-binding protein</fullName>
    </submittedName>
</protein>
<dbReference type="InterPro" id="IPR036884">
    <property type="entry name" value="2Fe-2S-bd_dom_sf"/>
</dbReference>